<dbReference type="KEGG" id="trz:GWP43_14085"/>
<dbReference type="AlphaFoldDB" id="A0A6P1Y4D7"/>
<keyword evidence="1" id="KW-1133">Transmembrane helix</keyword>
<sequence length="88" mass="10408">MSTKNIQCKKRKIVVWIISIGIIAALFFGISKFISYRTMPPFAAEREALEIDYGDYLEIDGFKLWFELLNEDYYNTLCSILHNRNFPY</sequence>
<organism evidence="2 3">
    <name type="scientific">Treponema vincentii</name>
    <dbReference type="NCBI Taxonomy" id="69710"/>
    <lineage>
        <taxon>Bacteria</taxon>
        <taxon>Pseudomonadati</taxon>
        <taxon>Spirochaetota</taxon>
        <taxon>Spirochaetia</taxon>
        <taxon>Spirochaetales</taxon>
        <taxon>Treponemataceae</taxon>
        <taxon>Treponema</taxon>
    </lineage>
</organism>
<dbReference type="Proteomes" id="UP000464374">
    <property type="component" value="Chromosome"/>
</dbReference>
<feature type="transmembrane region" description="Helical" evidence="1">
    <location>
        <begin position="12"/>
        <end position="30"/>
    </location>
</feature>
<dbReference type="RefSeq" id="WP_162664672.1">
    <property type="nucleotide sequence ID" value="NZ_CP048020.1"/>
</dbReference>
<name>A0A6P1Y4D7_9SPIR</name>
<reference evidence="2 3" key="1">
    <citation type="submission" date="2020-01" db="EMBL/GenBank/DDBJ databases">
        <title>Complete genome sequence of a human oral phylogroup 1 Treponema sp. strain ATCC 700766, originally isolated from periodontitis dental plaque.</title>
        <authorList>
            <person name="Chan Y."/>
            <person name="Huo Y.-B."/>
            <person name="Yu X.-L."/>
            <person name="Zeng H."/>
            <person name="Leung W.-K."/>
            <person name="Watt R.M."/>
        </authorList>
    </citation>
    <scope>NUCLEOTIDE SEQUENCE [LARGE SCALE GENOMIC DNA]</scope>
    <source>
        <strain evidence="2 3">OMZ 804</strain>
    </source>
</reference>
<evidence type="ECO:0000313" key="2">
    <source>
        <dbReference type="EMBL" id="QHX44404.1"/>
    </source>
</evidence>
<keyword evidence="1" id="KW-0472">Membrane</keyword>
<gene>
    <name evidence="2" type="ORF">GWP43_14085</name>
</gene>
<accession>A0A6P1Y4D7</accession>
<protein>
    <submittedName>
        <fullName evidence="2">Uncharacterized protein</fullName>
    </submittedName>
</protein>
<dbReference type="EMBL" id="CP048020">
    <property type="protein sequence ID" value="QHX44404.1"/>
    <property type="molecule type" value="Genomic_DNA"/>
</dbReference>
<proteinExistence type="predicted"/>
<keyword evidence="1" id="KW-0812">Transmembrane</keyword>
<evidence type="ECO:0000256" key="1">
    <source>
        <dbReference type="SAM" id="Phobius"/>
    </source>
</evidence>
<evidence type="ECO:0000313" key="3">
    <source>
        <dbReference type="Proteomes" id="UP000464374"/>
    </source>
</evidence>